<evidence type="ECO:0000313" key="3">
    <source>
        <dbReference type="Proteomes" id="UP000242958"/>
    </source>
</evidence>
<dbReference type="GO" id="GO:0005886">
    <property type="term" value="C:plasma membrane"/>
    <property type="evidence" value="ECO:0007669"/>
    <property type="project" value="TreeGrafter"/>
</dbReference>
<dbReference type="Pfam" id="PF04286">
    <property type="entry name" value="DUF445"/>
    <property type="match status" value="1"/>
</dbReference>
<protein>
    <submittedName>
        <fullName evidence="2">DUF445 domain-containing protein</fullName>
    </submittedName>
</protein>
<feature type="transmembrane region" description="Helical" evidence="1">
    <location>
        <begin position="7"/>
        <end position="26"/>
    </location>
</feature>
<dbReference type="InterPro" id="IPR007383">
    <property type="entry name" value="DUF445"/>
</dbReference>
<dbReference type="AlphaFoldDB" id="A0A2J8BB32"/>
<evidence type="ECO:0000313" key="2">
    <source>
        <dbReference type="EMBL" id="PNH21982.1"/>
    </source>
</evidence>
<dbReference type="PANTHER" id="PTHR38442:SF1">
    <property type="entry name" value="INNER MEMBRANE PROTEIN"/>
    <property type="match status" value="1"/>
</dbReference>
<gene>
    <name evidence="2" type="ORF">CAL30_03215</name>
</gene>
<evidence type="ECO:0000256" key="1">
    <source>
        <dbReference type="SAM" id="Phobius"/>
    </source>
</evidence>
<accession>A0A2J8BB32</accession>
<dbReference type="RefSeq" id="WP_007393338.1">
    <property type="nucleotide sequence ID" value="NZ_KQ960953.1"/>
</dbReference>
<feature type="transmembrane region" description="Helical" evidence="1">
    <location>
        <begin position="389"/>
        <end position="410"/>
    </location>
</feature>
<comment type="caution">
    <text evidence="2">The sequence shown here is derived from an EMBL/GenBank/DDBJ whole genome shotgun (WGS) entry which is preliminary data.</text>
</comment>
<dbReference type="EMBL" id="NFMF01000004">
    <property type="protein sequence ID" value="PNH21982.1"/>
    <property type="molecule type" value="Genomic_DNA"/>
</dbReference>
<feature type="transmembrane region" description="Helical" evidence="1">
    <location>
        <begin position="38"/>
        <end position="59"/>
    </location>
</feature>
<keyword evidence="1" id="KW-0472">Membrane</keyword>
<keyword evidence="1" id="KW-0812">Transmembrane</keyword>
<name>A0A2J8BB32_9FIRM</name>
<dbReference type="Proteomes" id="UP000242958">
    <property type="component" value="Unassembled WGS sequence"/>
</dbReference>
<organism evidence="2 3">
    <name type="scientific">Megasphaera hutchinsoni</name>
    <dbReference type="NCBI Taxonomy" id="1588748"/>
    <lineage>
        <taxon>Bacteria</taxon>
        <taxon>Bacillati</taxon>
        <taxon>Bacillota</taxon>
        <taxon>Negativicutes</taxon>
        <taxon>Veillonellales</taxon>
        <taxon>Veillonellaceae</taxon>
        <taxon>Megasphaera</taxon>
    </lineage>
</organism>
<dbReference type="PANTHER" id="PTHR38442">
    <property type="entry name" value="INNER MEMBRANE PROTEIN-RELATED"/>
    <property type="match status" value="1"/>
</dbReference>
<keyword evidence="1" id="KW-1133">Transmembrane helix</keyword>
<reference evidence="2 3" key="1">
    <citation type="submission" date="2017-05" db="EMBL/GenBank/DDBJ databases">
        <authorList>
            <person name="Song R."/>
            <person name="Chenine A.L."/>
            <person name="Ruprecht R.M."/>
        </authorList>
    </citation>
    <scope>NUCLEOTIDE SEQUENCE [LARGE SCALE GENOMIC DNA]</scope>
    <source>
        <strain evidence="2 3">KA00229</strain>
    </source>
</reference>
<sequence>MTYRQRANAILGLSAICFMAILWWWYTHTLSVAEELLFFVIQSALIGSIADWFAVTALFEKPLGFPYHTELLYRNRTQIIESITRMISEKLLQPDKWKEKLYTLSFMDMFIRWIQSPTGREKFRAILFEVSLRAYRFVAQNKTQENMVHQIRIYLKRQPLVSFFQNRLISLLEDPHSSMFHDAIHLGRRIVDSDEFDNMLVRLFQQWMEESKNAPNAIITINKFWGIVDTKKIAQDIRGGILTWLEKWETAEGEEREWLCRKFELFLYSMNGQLAYAVQNWQDQFVDSLPLEQWLQATQRASQKHFTTGEVGKEELKDMLEEQVLRYLAYCQEHPEIKDWLNEQIRRACLVVLDNEKSLIATAVKDVLYGFDKKRFNAFLETKVGEDLAWIRINGAIVGGTIGFLVFLFLQFCYDPWISPFIQQLFL</sequence>
<proteinExistence type="predicted"/>